<sequence>MSGNGCPVKHFDMLGEEFQTDPYAMCPALREQSVFYSPEHDAYVVTRFKDVDRILPDVEHFSNSNTVSPITPPTQEAIDVLMEYDYVLPPNLINADPPRHTMVKKYVADAISPRRLRALEPIVREWAGDQVDQMLTKGRADVFADLAFPLPAITGFSLIGFPREDIELLKSWCDNRIEFSYGRAEPSEQVRVAKAVGQFWQYTNEFVANRIAEPTDDFTSEMVARHLENPDEFGPRDIAAVLFGMALAAHETTTNLITNGLRQLLLNREQWDEIVADPSLIPNAVEECLRYDTPVVAWRRRAKEDITMDDGFVIPKDATILLHFASANRDPQQFPNAERFDIHRREARKHVTFGKGAHFCSGAPLGRMEMRVVLELLTERAPGMTLVPDQTLTYVPNIALRGPQRLLVDMEGVPAGVA</sequence>
<evidence type="ECO:0000256" key="6">
    <source>
        <dbReference type="ARBA" id="ARBA00023033"/>
    </source>
</evidence>
<dbReference type="SUPFAM" id="SSF48264">
    <property type="entry name" value="Cytochrome P450"/>
    <property type="match status" value="1"/>
</dbReference>
<dbReference type="GO" id="GO:0004497">
    <property type="term" value="F:monooxygenase activity"/>
    <property type="evidence" value="ECO:0007669"/>
    <property type="project" value="UniProtKB-KW"/>
</dbReference>
<evidence type="ECO:0000256" key="1">
    <source>
        <dbReference type="ARBA" id="ARBA00010617"/>
    </source>
</evidence>
<comment type="similarity">
    <text evidence="1">Belongs to the cytochrome P450 family.</text>
</comment>
<keyword evidence="6" id="KW-0503">Monooxygenase</keyword>
<keyword evidence="2" id="KW-0349">Heme</keyword>
<dbReference type="InterPro" id="IPR002397">
    <property type="entry name" value="Cyt_P450_B"/>
</dbReference>
<evidence type="ECO:0000256" key="2">
    <source>
        <dbReference type="ARBA" id="ARBA00022617"/>
    </source>
</evidence>
<dbReference type="Gene3D" id="1.10.630.10">
    <property type="entry name" value="Cytochrome P450"/>
    <property type="match status" value="1"/>
</dbReference>
<accession>A0A6J7I2N5</accession>
<dbReference type="AlphaFoldDB" id="A0A6J7I2N5"/>
<dbReference type="GO" id="GO:0005506">
    <property type="term" value="F:iron ion binding"/>
    <property type="evidence" value="ECO:0007669"/>
    <property type="project" value="InterPro"/>
</dbReference>
<dbReference type="PRINTS" id="PR00359">
    <property type="entry name" value="BP450"/>
</dbReference>
<dbReference type="PANTHER" id="PTHR46696:SF6">
    <property type="entry name" value="P450, PUTATIVE (EUROFUNG)-RELATED"/>
    <property type="match status" value="1"/>
</dbReference>
<name>A0A6J7I2N5_9ZZZZ</name>
<evidence type="ECO:0000256" key="5">
    <source>
        <dbReference type="ARBA" id="ARBA00023004"/>
    </source>
</evidence>
<dbReference type="InterPro" id="IPR001128">
    <property type="entry name" value="Cyt_P450"/>
</dbReference>
<evidence type="ECO:0000256" key="3">
    <source>
        <dbReference type="ARBA" id="ARBA00022723"/>
    </source>
</evidence>
<dbReference type="GO" id="GO:0020037">
    <property type="term" value="F:heme binding"/>
    <property type="evidence" value="ECO:0007669"/>
    <property type="project" value="InterPro"/>
</dbReference>
<dbReference type="InterPro" id="IPR036396">
    <property type="entry name" value="Cyt_P450_sf"/>
</dbReference>
<protein>
    <submittedName>
        <fullName evidence="7">Unannotated protein</fullName>
    </submittedName>
</protein>
<evidence type="ECO:0000313" key="7">
    <source>
        <dbReference type="EMBL" id="CAB4925032.1"/>
    </source>
</evidence>
<dbReference type="FunFam" id="1.10.630.10:FF:000018">
    <property type="entry name" value="Cytochrome P450 monooxygenase"/>
    <property type="match status" value="1"/>
</dbReference>
<evidence type="ECO:0000256" key="4">
    <source>
        <dbReference type="ARBA" id="ARBA00023002"/>
    </source>
</evidence>
<keyword evidence="3" id="KW-0479">Metal-binding</keyword>
<dbReference type="Pfam" id="PF00067">
    <property type="entry name" value="p450"/>
    <property type="match status" value="1"/>
</dbReference>
<reference evidence="7" key="1">
    <citation type="submission" date="2020-05" db="EMBL/GenBank/DDBJ databases">
        <authorList>
            <person name="Chiriac C."/>
            <person name="Salcher M."/>
            <person name="Ghai R."/>
            <person name="Kavagutti S V."/>
        </authorList>
    </citation>
    <scope>NUCLEOTIDE SEQUENCE</scope>
</reference>
<dbReference type="GO" id="GO:0016705">
    <property type="term" value="F:oxidoreductase activity, acting on paired donors, with incorporation or reduction of molecular oxygen"/>
    <property type="evidence" value="ECO:0007669"/>
    <property type="project" value="InterPro"/>
</dbReference>
<keyword evidence="4" id="KW-0560">Oxidoreductase</keyword>
<dbReference type="PANTHER" id="PTHR46696">
    <property type="entry name" value="P450, PUTATIVE (EUROFUNG)-RELATED"/>
    <property type="match status" value="1"/>
</dbReference>
<proteinExistence type="inferred from homology"/>
<dbReference type="CDD" id="cd11078">
    <property type="entry name" value="CYP130-like"/>
    <property type="match status" value="1"/>
</dbReference>
<organism evidence="7">
    <name type="scientific">freshwater metagenome</name>
    <dbReference type="NCBI Taxonomy" id="449393"/>
    <lineage>
        <taxon>unclassified sequences</taxon>
        <taxon>metagenomes</taxon>
        <taxon>ecological metagenomes</taxon>
    </lineage>
</organism>
<dbReference type="EMBL" id="CAFBMX010000003">
    <property type="protein sequence ID" value="CAB4925032.1"/>
    <property type="molecule type" value="Genomic_DNA"/>
</dbReference>
<keyword evidence="5" id="KW-0408">Iron</keyword>
<gene>
    <name evidence="7" type="ORF">UFOPK3674_00794</name>
</gene>